<proteinExistence type="predicted"/>
<dbReference type="OrthoDB" id="693960at2759"/>
<dbReference type="GO" id="GO:0005634">
    <property type="term" value="C:nucleus"/>
    <property type="evidence" value="ECO:0007669"/>
    <property type="project" value="UniProtKB-SubCell"/>
</dbReference>
<dbReference type="AlphaFoldDB" id="A0A6P5ZHK8"/>
<evidence type="ECO:0000256" key="5">
    <source>
        <dbReference type="ARBA" id="ARBA00023242"/>
    </source>
</evidence>
<evidence type="ECO:0000256" key="3">
    <source>
        <dbReference type="ARBA" id="ARBA00023125"/>
    </source>
</evidence>
<dbReference type="GO" id="GO:0003700">
    <property type="term" value="F:DNA-binding transcription factor activity"/>
    <property type="evidence" value="ECO:0007669"/>
    <property type="project" value="InterPro"/>
</dbReference>
<keyword evidence="3" id="KW-0238">DNA-binding</keyword>
<dbReference type="GeneID" id="111300661"/>
<dbReference type="SUPFAM" id="SSF118290">
    <property type="entry name" value="WRKY DNA-binding domain"/>
    <property type="match status" value="1"/>
</dbReference>
<evidence type="ECO:0000256" key="4">
    <source>
        <dbReference type="ARBA" id="ARBA00023163"/>
    </source>
</evidence>
<feature type="domain" description="WRKY" evidence="7">
    <location>
        <begin position="95"/>
        <end position="160"/>
    </location>
</feature>
<dbReference type="FunFam" id="2.20.25.80:FF:000003">
    <property type="entry name" value="WRKY transcription factor 57"/>
    <property type="match status" value="1"/>
</dbReference>
<name>A0A6P5ZHK8_DURZI</name>
<dbReference type="SMART" id="SM00774">
    <property type="entry name" value="WRKY"/>
    <property type="match status" value="1"/>
</dbReference>
<dbReference type="PROSITE" id="PS50811">
    <property type="entry name" value="WRKY"/>
    <property type="match status" value="1"/>
</dbReference>
<keyword evidence="2" id="KW-0805">Transcription regulation</keyword>
<organism evidence="8 9">
    <name type="scientific">Durio zibethinus</name>
    <name type="common">Durian</name>
    <dbReference type="NCBI Taxonomy" id="66656"/>
    <lineage>
        <taxon>Eukaryota</taxon>
        <taxon>Viridiplantae</taxon>
        <taxon>Streptophyta</taxon>
        <taxon>Embryophyta</taxon>
        <taxon>Tracheophyta</taxon>
        <taxon>Spermatophyta</taxon>
        <taxon>Magnoliopsida</taxon>
        <taxon>eudicotyledons</taxon>
        <taxon>Gunneridae</taxon>
        <taxon>Pentapetalae</taxon>
        <taxon>rosids</taxon>
        <taxon>malvids</taxon>
        <taxon>Malvales</taxon>
        <taxon>Malvaceae</taxon>
        <taxon>Helicteroideae</taxon>
        <taxon>Durio</taxon>
    </lineage>
</organism>
<dbReference type="PANTHER" id="PTHR31221:SF377">
    <property type="entry name" value="WRKY TRANSCRIPTION FACTOR 51-RELATED"/>
    <property type="match status" value="1"/>
</dbReference>
<evidence type="ECO:0000256" key="6">
    <source>
        <dbReference type="SAM" id="MobiDB-lite"/>
    </source>
</evidence>
<accession>A0A6P5ZHK8</accession>
<evidence type="ECO:0000259" key="7">
    <source>
        <dbReference type="PROSITE" id="PS50811"/>
    </source>
</evidence>
<evidence type="ECO:0000256" key="2">
    <source>
        <dbReference type="ARBA" id="ARBA00023015"/>
    </source>
</evidence>
<evidence type="ECO:0000313" key="8">
    <source>
        <dbReference type="Proteomes" id="UP000515121"/>
    </source>
</evidence>
<dbReference type="Gene3D" id="2.20.25.80">
    <property type="entry name" value="WRKY domain"/>
    <property type="match status" value="1"/>
</dbReference>
<evidence type="ECO:0000256" key="1">
    <source>
        <dbReference type="ARBA" id="ARBA00004123"/>
    </source>
</evidence>
<dbReference type="InterPro" id="IPR036576">
    <property type="entry name" value="WRKY_dom_sf"/>
</dbReference>
<keyword evidence="5" id="KW-0539">Nucleus</keyword>
<dbReference type="Proteomes" id="UP000515121">
    <property type="component" value="Unplaced"/>
</dbReference>
<dbReference type="KEGG" id="dzi:111300661"/>
<sequence length="188" mass="21109">MDFSRESSNPNPNYTFFPENFDPMVQFELSDYLMVDDGVFKEDTSSHNMASSEKGLGGANEISGATSKNSNIKCKSGVTKNKSEVGHRVVFRTKSEMEVMDDGYKWRKYGKKSVKNSPNPRNYYKCSSGGCDVKKRIERDGDDKSFVITTYVGVHNHESPYMAYYNQMPLMAPNAWTLKASPPSSSST</sequence>
<feature type="region of interest" description="Disordered" evidence="6">
    <location>
        <begin position="45"/>
        <end position="75"/>
    </location>
</feature>
<dbReference type="RefSeq" id="XP_022752017.1">
    <property type="nucleotide sequence ID" value="XM_022896282.1"/>
</dbReference>
<keyword evidence="4" id="KW-0804">Transcription</keyword>
<comment type="subcellular location">
    <subcellularLocation>
        <location evidence="1">Nucleus</location>
    </subcellularLocation>
</comment>
<protein>
    <submittedName>
        <fullName evidence="9">Probable WRKY transcription factor 51</fullName>
    </submittedName>
</protein>
<dbReference type="PANTHER" id="PTHR31221">
    <property type="entry name" value="WRKY TRANSCRIPTION FACTOR PROTEIN 1-RELATED"/>
    <property type="match status" value="1"/>
</dbReference>
<reference evidence="9" key="1">
    <citation type="submission" date="2025-08" db="UniProtKB">
        <authorList>
            <consortium name="RefSeq"/>
        </authorList>
    </citation>
    <scope>IDENTIFICATION</scope>
    <source>
        <tissue evidence="9">Fruit stalk</tissue>
    </source>
</reference>
<dbReference type="InterPro" id="IPR044810">
    <property type="entry name" value="WRKY_plant"/>
</dbReference>
<dbReference type="GO" id="GO:0043565">
    <property type="term" value="F:sequence-specific DNA binding"/>
    <property type="evidence" value="ECO:0007669"/>
    <property type="project" value="InterPro"/>
</dbReference>
<dbReference type="InterPro" id="IPR003657">
    <property type="entry name" value="WRKY_dom"/>
</dbReference>
<keyword evidence="8" id="KW-1185">Reference proteome</keyword>
<feature type="compositionally biased region" description="Polar residues" evidence="6">
    <location>
        <begin position="63"/>
        <end position="73"/>
    </location>
</feature>
<gene>
    <name evidence="9" type="primary">LOC111300661</name>
</gene>
<dbReference type="Pfam" id="PF03106">
    <property type="entry name" value="WRKY"/>
    <property type="match status" value="1"/>
</dbReference>
<evidence type="ECO:0000313" key="9">
    <source>
        <dbReference type="RefSeq" id="XP_022752017.1"/>
    </source>
</evidence>